<dbReference type="InterPro" id="IPR012675">
    <property type="entry name" value="Beta-grasp_dom_sf"/>
</dbReference>
<evidence type="ECO:0000259" key="1">
    <source>
        <dbReference type="PROSITE" id="PS51880"/>
    </source>
</evidence>
<dbReference type="CDD" id="cd01667">
    <property type="entry name" value="TGS_ThrRS"/>
    <property type="match status" value="1"/>
</dbReference>
<dbReference type="SUPFAM" id="SSF81271">
    <property type="entry name" value="TGS-like"/>
    <property type="match status" value="1"/>
</dbReference>
<dbReference type="InterPro" id="IPR004095">
    <property type="entry name" value="TGS"/>
</dbReference>
<dbReference type="EMBL" id="JABBCN010000006">
    <property type="protein sequence ID" value="NMX24874.1"/>
    <property type="molecule type" value="Genomic_DNA"/>
</dbReference>
<sequence>MIKITFPDGAVREFESGVTTFEIAQSISNSLAKKLWLVNSTAN</sequence>
<dbReference type="InterPro" id="IPR012676">
    <property type="entry name" value="TGS-like"/>
</dbReference>
<dbReference type="Pfam" id="PF02824">
    <property type="entry name" value="TGS"/>
    <property type="match status" value="1"/>
</dbReference>
<reference evidence="2" key="1">
    <citation type="submission" date="2020-04" db="EMBL/GenBank/DDBJ databases">
        <authorList>
            <person name="Chakraborty B."/>
            <person name="Walker A.R."/>
            <person name="Burne R.A."/>
        </authorList>
    </citation>
    <scope>NUCLEOTIDE SEQUENCE [LARGE SCALE GENOMIC DNA]</scope>
    <source>
        <strain evidence="2">BCA8</strain>
    </source>
</reference>
<accession>A0A7Y0VBL4</accession>
<name>A0A7Y0VBL4_STRSA</name>
<organism evidence="2">
    <name type="scientific">Streptococcus sanguinis</name>
    <dbReference type="NCBI Taxonomy" id="1305"/>
    <lineage>
        <taxon>Bacteria</taxon>
        <taxon>Bacillati</taxon>
        <taxon>Bacillota</taxon>
        <taxon>Bacilli</taxon>
        <taxon>Lactobacillales</taxon>
        <taxon>Streptococcaceae</taxon>
        <taxon>Streptococcus</taxon>
    </lineage>
</organism>
<evidence type="ECO:0000313" key="2">
    <source>
        <dbReference type="EMBL" id="NMX24874.1"/>
    </source>
</evidence>
<dbReference type="AlphaFoldDB" id="A0A7Y0VBL4"/>
<dbReference type="PROSITE" id="PS51880">
    <property type="entry name" value="TGS"/>
    <property type="match status" value="1"/>
</dbReference>
<comment type="caution">
    <text evidence="2">The sequence shown here is derived from an EMBL/GenBank/DDBJ whole genome shotgun (WGS) entry which is preliminary data.</text>
</comment>
<protein>
    <submittedName>
        <fullName evidence="2">TGS domain-containing protein</fullName>
    </submittedName>
</protein>
<dbReference type="Gene3D" id="3.10.20.30">
    <property type="match status" value="1"/>
</dbReference>
<proteinExistence type="predicted"/>
<feature type="domain" description="TGS" evidence="1">
    <location>
        <begin position="1"/>
        <end position="43"/>
    </location>
</feature>
<gene>
    <name evidence="2" type="ORF">HGP05_10720</name>
</gene>